<evidence type="ECO:0000256" key="2">
    <source>
        <dbReference type="SAM" id="Phobius"/>
    </source>
</evidence>
<reference evidence="3" key="2">
    <citation type="journal article" date="2023" name="Plants (Basel)">
        <title>Annotation of the Turnera subulata (Passifloraceae) Draft Genome Reveals the S-Locus Evolved after the Divergence of Turneroideae from Passifloroideae in a Stepwise Manner.</title>
        <authorList>
            <person name="Henning P.M."/>
            <person name="Roalson E.H."/>
            <person name="Mir W."/>
            <person name="McCubbin A.G."/>
            <person name="Shore J.S."/>
        </authorList>
    </citation>
    <scope>NUCLEOTIDE SEQUENCE</scope>
    <source>
        <strain evidence="3">F60SS</strain>
    </source>
</reference>
<comment type="caution">
    <text evidence="3">The sequence shown here is derived from an EMBL/GenBank/DDBJ whole genome shotgun (WGS) entry which is preliminary data.</text>
</comment>
<proteinExistence type="predicted"/>
<evidence type="ECO:0000313" key="3">
    <source>
        <dbReference type="EMBL" id="KAJ4842908.1"/>
    </source>
</evidence>
<evidence type="ECO:0000313" key="4">
    <source>
        <dbReference type="Proteomes" id="UP001141552"/>
    </source>
</evidence>
<keyword evidence="4" id="KW-1185">Reference proteome</keyword>
<evidence type="ECO:0000256" key="1">
    <source>
        <dbReference type="SAM" id="MobiDB-lite"/>
    </source>
</evidence>
<sequence>MSTKRLDTMNSLASTSFCNCHISRLALRPTSVGYRLPRIQLPSKSLKLRASNANEVDAQTVDKEPQEETKLEERNETIQASTSSTANPALDKDLKKVVQKTAATFAPRASTATRNPAVPGTTLYTRFLPCVPETAPRTRKRLLTICFSSFLCLICMVCRYRSLLCFMGWPQKTD</sequence>
<feature type="compositionally biased region" description="Basic and acidic residues" evidence="1">
    <location>
        <begin position="60"/>
        <end position="76"/>
    </location>
</feature>
<dbReference type="PANTHER" id="PTHR36359">
    <property type="entry name" value="PROTEIN RESISTANCE TO PHYTOPHTHORA 1, CHLOROPLASTIC"/>
    <property type="match status" value="1"/>
</dbReference>
<dbReference type="GO" id="GO:0006952">
    <property type="term" value="P:defense response"/>
    <property type="evidence" value="ECO:0007669"/>
    <property type="project" value="InterPro"/>
</dbReference>
<dbReference type="OrthoDB" id="424372at2759"/>
<gene>
    <name evidence="3" type="ORF">Tsubulata_023832</name>
</gene>
<dbReference type="AlphaFoldDB" id="A0A9Q0JIE5"/>
<feature type="region of interest" description="Disordered" evidence="1">
    <location>
        <begin position="50"/>
        <end position="85"/>
    </location>
</feature>
<dbReference type="PANTHER" id="PTHR36359:SF1">
    <property type="entry name" value="PROTEIN RESISTANCE TO PHYTOPHTHORA 1, CHLOROPLASTIC"/>
    <property type="match status" value="1"/>
</dbReference>
<keyword evidence="2" id="KW-0812">Transmembrane</keyword>
<dbReference type="EMBL" id="JAKUCV010002362">
    <property type="protein sequence ID" value="KAJ4842908.1"/>
    <property type="molecule type" value="Genomic_DNA"/>
</dbReference>
<dbReference type="GO" id="GO:0009507">
    <property type="term" value="C:chloroplast"/>
    <property type="evidence" value="ECO:0007669"/>
    <property type="project" value="TreeGrafter"/>
</dbReference>
<reference evidence="3" key="1">
    <citation type="submission" date="2022-02" db="EMBL/GenBank/DDBJ databases">
        <authorList>
            <person name="Henning P.M."/>
            <person name="McCubbin A.G."/>
            <person name="Shore J.S."/>
        </authorList>
    </citation>
    <scope>NUCLEOTIDE SEQUENCE</scope>
    <source>
        <strain evidence="3">F60SS</strain>
        <tissue evidence="3">Leaves</tissue>
    </source>
</reference>
<dbReference type="InterPro" id="IPR044966">
    <property type="entry name" value="RPH1"/>
</dbReference>
<keyword evidence="2" id="KW-1133">Transmembrane helix</keyword>
<protein>
    <submittedName>
        <fullName evidence="3">Uncharacterized protein</fullName>
    </submittedName>
</protein>
<accession>A0A9Q0JIE5</accession>
<feature type="transmembrane region" description="Helical" evidence="2">
    <location>
        <begin position="142"/>
        <end position="162"/>
    </location>
</feature>
<name>A0A9Q0JIE5_9ROSI</name>
<keyword evidence="2" id="KW-0472">Membrane</keyword>
<organism evidence="3 4">
    <name type="scientific">Turnera subulata</name>
    <dbReference type="NCBI Taxonomy" id="218843"/>
    <lineage>
        <taxon>Eukaryota</taxon>
        <taxon>Viridiplantae</taxon>
        <taxon>Streptophyta</taxon>
        <taxon>Embryophyta</taxon>
        <taxon>Tracheophyta</taxon>
        <taxon>Spermatophyta</taxon>
        <taxon>Magnoliopsida</taxon>
        <taxon>eudicotyledons</taxon>
        <taxon>Gunneridae</taxon>
        <taxon>Pentapetalae</taxon>
        <taxon>rosids</taxon>
        <taxon>fabids</taxon>
        <taxon>Malpighiales</taxon>
        <taxon>Passifloraceae</taxon>
        <taxon>Turnera</taxon>
    </lineage>
</organism>
<dbReference type="Proteomes" id="UP001141552">
    <property type="component" value="Unassembled WGS sequence"/>
</dbReference>